<dbReference type="AlphaFoldDB" id="A0AA39G1Z1"/>
<dbReference type="Gene3D" id="1.20.1280.50">
    <property type="match status" value="1"/>
</dbReference>
<evidence type="ECO:0000313" key="2">
    <source>
        <dbReference type="EMBL" id="KAK0180045.1"/>
    </source>
</evidence>
<evidence type="ECO:0000259" key="1">
    <source>
        <dbReference type="PROSITE" id="PS50181"/>
    </source>
</evidence>
<reference evidence="2" key="2">
    <citation type="submission" date="2023-03" db="EMBL/GenBank/DDBJ databases">
        <authorList>
            <person name="Inwood S.N."/>
            <person name="Skelly J.G."/>
            <person name="Guhlin J."/>
            <person name="Harrop T.W.R."/>
            <person name="Goldson S.G."/>
            <person name="Dearden P.K."/>
        </authorList>
    </citation>
    <scope>NUCLEOTIDE SEQUENCE</scope>
    <source>
        <strain evidence="2">Lincoln</strain>
        <tissue evidence="2">Whole body</tissue>
    </source>
</reference>
<dbReference type="EMBL" id="JAQQBR010000003">
    <property type="protein sequence ID" value="KAK0180045.1"/>
    <property type="molecule type" value="Genomic_DNA"/>
</dbReference>
<gene>
    <name evidence="2" type="ORF">PV327_005728</name>
</gene>
<sequence length="102" mass="12205">MDDIVHRLSDHVLEVIFSYLDLHTLRNCSLVCKSWYRFLNDENNYIWRMHCIKKLAQEALSSDLLSSVPTYKDKLRAFYHAWNPNDCSRNVYIKPNGFTLHR</sequence>
<name>A0AA39G1Z1_MICHY</name>
<dbReference type="FunFam" id="1.20.1280.50:FF:000055">
    <property type="entry name" value="F-box/SPRY domain-containing protein 1"/>
    <property type="match status" value="1"/>
</dbReference>
<dbReference type="PANTHER" id="PTHR12245:SF7">
    <property type="entry name" value="F-BOX_SPRY DOMAIN-CONTAINING PROTEIN 1"/>
    <property type="match status" value="1"/>
</dbReference>
<accession>A0AA39G1Z1</accession>
<protein>
    <recommendedName>
        <fullName evidence="1">F-box domain-containing protein</fullName>
    </recommendedName>
</protein>
<proteinExistence type="predicted"/>
<evidence type="ECO:0000313" key="3">
    <source>
        <dbReference type="Proteomes" id="UP001168972"/>
    </source>
</evidence>
<dbReference type="PANTHER" id="PTHR12245">
    <property type="entry name" value="SPRY DOMAIN CONTAINING SOCS BOX PROTEIN"/>
    <property type="match status" value="1"/>
</dbReference>
<dbReference type="SUPFAM" id="SSF81383">
    <property type="entry name" value="F-box domain"/>
    <property type="match status" value="1"/>
</dbReference>
<dbReference type="GO" id="GO:0060386">
    <property type="term" value="P:synapse assembly involved in innervation"/>
    <property type="evidence" value="ECO:0007669"/>
    <property type="project" value="TreeGrafter"/>
</dbReference>
<dbReference type="SMART" id="SM00256">
    <property type="entry name" value="FBOX"/>
    <property type="match status" value="1"/>
</dbReference>
<dbReference type="InterPro" id="IPR036047">
    <property type="entry name" value="F-box-like_dom_sf"/>
</dbReference>
<keyword evidence="3" id="KW-1185">Reference proteome</keyword>
<dbReference type="GO" id="GO:0045202">
    <property type="term" value="C:synapse"/>
    <property type="evidence" value="ECO:0007669"/>
    <property type="project" value="TreeGrafter"/>
</dbReference>
<dbReference type="GO" id="GO:0019005">
    <property type="term" value="C:SCF ubiquitin ligase complex"/>
    <property type="evidence" value="ECO:0007669"/>
    <property type="project" value="TreeGrafter"/>
</dbReference>
<dbReference type="InterPro" id="IPR001810">
    <property type="entry name" value="F-box_dom"/>
</dbReference>
<dbReference type="InterPro" id="IPR050672">
    <property type="entry name" value="FBXO45-Fsn/SPSB_families"/>
</dbReference>
<reference evidence="2" key="1">
    <citation type="journal article" date="2023" name="bioRxiv">
        <title>Scaffold-level genome assemblies of two parasitoid biocontrol wasps reveal the parthenogenesis mechanism and an associated novel virus.</title>
        <authorList>
            <person name="Inwood S."/>
            <person name="Skelly J."/>
            <person name="Guhlin J."/>
            <person name="Harrop T."/>
            <person name="Goldson S."/>
            <person name="Dearden P."/>
        </authorList>
    </citation>
    <scope>NUCLEOTIDE SEQUENCE</scope>
    <source>
        <strain evidence="2">Lincoln</strain>
        <tissue evidence="2">Whole body</tissue>
    </source>
</reference>
<dbReference type="GO" id="GO:0043161">
    <property type="term" value="P:proteasome-mediated ubiquitin-dependent protein catabolic process"/>
    <property type="evidence" value="ECO:0007669"/>
    <property type="project" value="TreeGrafter"/>
</dbReference>
<dbReference type="Pfam" id="PF12937">
    <property type="entry name" value="F-box-like"/>
    <property type="match status" value="1"/>
</dbReference>
<dbReference type="PROSITE" id="PS50181">
    <property type="entry name" value="FBOX"/>
    <property type="match status" value="1"/>
</dbReference>
<organism evidence="2 3">
    <name type="scientific">Microctonus hyperodae</name>
    <name type="common">Parasitoid wasp</name>
    <dbReference type="NCBI Taxonomy" id="165561"/>
    <lineage>
        <taxon>Eukaryota</taxon>
        <taxon>Metazoa</taxon>
        <taxon>Ecdysozoa</taxon>
        <taxon>Arthropoda</taxon>
        <taxon>Hexapoda</taxon>
        <taxon>Insecta</taxon>
        <taxon>Pterygota</taxon>
        <taxon>Neoptera</taxon>
        <taxon>Endopterygota</taxon>
        <taxon>Hymenoptera</taxon>
        <taxon>Apocrita</taxon>
        <taxon>Ichneumonoidea</taxon>
        <taxon>Braconidae</taxon>
        <taxon>Euphorinae</taxon>
        <taxon>Microctonus</taxon>
    </lineage>
</organism>
<dbReference type="Proteomes" id="UP001168972">
    <property type="component" value="Unassembled WGS sequence"/>
</dbReference>
<comment type="caution">
    <text evidence="2">The sequence shown here is derived from an EMBL/GenBank/DDBJ whole genome shotgun (WGS) entry which is preliminary data.</text>
</comment>
<feature type="domain" description="F-box" evidence="1">
    <location>
        <begin position="2"/>
        <end position="50"/>
    </location>
</feature>